<dbReference type="PANTHER" id="PTHR40619">
    <property type="entry name" value="FUNGAL STAND N-TERMINAL GOODBYE DOMAIN-CONTAINING PROTEIN"/>
    <property type="match status" value="1"/>
</dbReference>
<evidence type="ECO:0000313" key="1">
    <source>
        <dbReference type="EMBL" id="KXH69238.1"/>
    </source>
</evidence>
<comment type="caution">
    <text evidence="1">The sequence shown here is derived from an EMBL/GenBank/DDBJ whole genome shotgun (WGS) entry which is preliminary data.</text>
</comment>
<gene>
    <name evidence="1" type="ORF">CSAL01_01716</name>
</gene>
<dbReference type="PANTHER" id="PTHR40619:SF3">
    <property type="entry name" value="FUNGAL STAND N-TERMINAL GOODBYE DOMAIN-CONTAINING PROTEIN"/>
    <property type="match status" value="1"/>
</dbReference>
<dbReference type="EMBL" id="JFFI01000140">
    <property type="protein sequence ID" value="KXH69238.1"/>
    <property type="molecule type" value="Genomic_DNA"/>
</dbReference>
<keyword evidence="2" id="KW-1185">Reference proteome</keyword>
<evidence type="ECO:0000313" key="2">
    <source>
        <dbReference type="Proteomes" id="UP000070121"/>
    </source>
</evidence>
<proteinExistence type="predicted"/>
<reference evidence="1 2" key="1">
    <citation type="submission" date="2014-02" db="EMBL/GenBank/DDBJ databases">
        <title>The genome sequence of Colletotrichum salicis CBS 607.94.</title>
        <authorList>
            <person name="Baroncelli R."/>
            <person name="Thon M.R."/>
        </authorList>
    </citation>
    <scope>NUCLEOTIDE SEQUENCE [LARGE SCALE GENOMIC DNA]</scope>
    <source>
        <strain evidence="1 2">CBS 607.94</strain>
    </source>
</reference>
<accession>A0A135V9C4</accession>
<dbReference type="OrthoDB" id="5419927at2759"/>
<dbReference type="STRING" id="1209931.A0A135V9C4"/>
<organism evidence="1 2">
    <name type="scientific">Colletotrichum salicis</name>
    <dbReference type="NCBI Taxonomy" id="1209931"/>
    <lineage>
        <taxon>Eukaryota</taxon>
        <taxon>Fungi</taxon>
        <taxon>Dikarya</taxon>
        <taxon>Ascomycota</taxon>
        <taxon>Pezizomycotina</taxon>
        <taxon>Sordariomycetes</taxon>
        <taxon>Hypocreomycetidae</taxon>
        <taxon>Glomerellales</taxon>
        <taxon>Glomerellaceae</taxon>
        <taxon>Colletotrichum</taxon>
        <taxon>Colletotrichum acutatum species complex</taxon>
    </lineage>
</organism>
<name>A0A135V9C4_9PEZI</name>
<sequence>MNHAFPLAFFCWIHCDPEEPFPGATDLLRSLISQILLSSNGQIDMDFLTEANLHVVQNLDIQVLWTVFEKLLDRLVSGVFFCMIDGINFLEREVHIRGMCPVMQWLGMLAKDIQARNNGLVFKLMVTSPVTSGYCRIGFPGAIEMALSGNFLSDDQVFNQLRMASFAERAIFPGYGFT</sequence>
<dbReference type="AlphaFoldDB" id="A0A135V9C4"/>
<protein>
    <submittedName>
        <fullName evidence="1">Uncharacterized protein</fullName>
    </submittedName>
</protein>
<dbReference type="Proteomes" id="UP000070121">
    <property type="component" value="Unassembled WGS sequence"/>
</dbReference>